<sequence>MIKNYLEQLRIQRWDDHRYYHHSRINQSLHFVSALSFLFAYAWVFVDPVVSALVGWLVSMTSRQAGHFFFEPHDYDHINQATHEHKEEIKVGYNLQRKVVLMSIWALSPLVLFIDPTLFGLFKPWAGATDFMRQVAKIWLAVGIGGLLFRTVHLFFIRDVETGLVWMTKILTDPFHDLMLYHKAPLALMRGELMDPGLHLNPEHTLGLIPEPTLEEQHA</sequence>
<protein>
    <recommendedName>
        <fullName evidence="4">DUF962 domain-containing protein</fullName>
    </recommendedName>
</protein>
<evidence type="ECO:0000313" key="2">
    <source>
        <dbReference type="EMBL" id="OAF11021.1"/>
    </source>
</evidence>
<accession>A0A176YUK0</accession>
<proteinExistence type="predicted"/>
<gene>
    <name evidence="2" type="ORF">AYJ54_08800</name>
</gene>
<feature type="transmembrane region" description="Helical" evidence="1">
    <location>
        <begin position="99"/>
        <end position="118"/>
    </location>
</feature>
<evidence type="ECO:0000256" key="1">
    <source>
        <dbReference type="SAM" id="Phobius"/>
    </source>
</evidence>
<reference evidence="2 3" key="1">
    <citation type="submission" date="2016-03" db="EMBL/GenBank/DDBJ databases">
        <title>Draft Genome Sequence of the Strain BR 10245 (Bradyrhizobium sp.) isolated from nodules of Centrolobium paraense.</title>
        <authorList>
            <person name="Simoes-Araujo J.L.Sr."/>
            <person name="Barauna A.C."/>
            <person name="Silva K."/>
            <person name="Zilli J.E."/>
        </authorList>
    </citation>
    <scope>NUCLEOTIDE SEQUENCE [LARGE SCALE GENOMIC DNA]</scope>
    <source>
        <strain evidence="2 3">BR 10245</strain>
    </source>
</reference>
<name>A0A176YUK0_9BRAD</name>
<dbReference type="RefSeq" id="WP_063699365.1">
    <property type="nucleotide sequence ID" value="NZ_LUUB01000049.1"/>
</dbReference>
<keyword evidence="1" id="KW-0472">Membrane</keyword>
<feature type="transmembrane region" description="Helical" evidence="1">
    <location>
        <begin position="38"/>
        <end position="58"/>
    </location>
</feature>
<keyword evidence="1" id="KW-0812">Transmembrane</keyword>
<dbReference type="Proteomes" id="UP000076959">
    <property type="component" value="Unassembled WGS sequence"/>
</dbReference>
<dbReference type="EMBL" id="LUUB01000049">
    <property type="protein sequence ID" value="OAF11021.1"/>
    <property type="molecule type" value="Genomic_DNA"/>
</dbReference>
<evidence type="ECO:0000313" key="3">
    <source>
        <dbReference type="Proteomes" id="UP000076959"/>
    </source>
</evidence>
<keyword evidence="3" id="KW-1185">Reference proteome</keyword>
<dbReference type="OrthoDB" id="7261056at2"/>
<organism evidence="2 3">
    <name type="scientific">Bradyrhizobium centrolobii</name>
    <dbReference type="NCBI Taxonomy" id="1505087"/>
    <lineage>
        <taxon>Bacteria</taxon>
        <taxon>Pseudomonadati</taxon>
        <taxon>Pseudomonadota</taxon>
        <taxon>Alphaproteobacteria</taxon>
        <taxon>Hyphomicrobiales</taxon>
        <taxon>Nitrobacteraceae</taxon>
        <taxon>Bradyrhizobium</taxon>
    </lineage>
</organism>
<comment type="caution">
    <text evidence="2">The sequence shown here is derived from an EMBL/GenBank/DDBJ whole genome shotgun (WGS) entry which is preliminary data.</text>
</comment>
<dbReference type="AlphaFoldDB" id="A0A176YUK0"/>
<feature type="transmembrane region" description="Helical" evidence="1">
    <location>
        <begin position="138"/>
        <end position="157"/>
    </location>
</feature>
<evidence type="ECO:0008006" key="4">
    <source>
        <dbReference type="Google" id="ProtNLM"/>
    </source>
</evidence>
<keyword evidence="1" id="KW-1133">Transmembrane helix</keyword>